<dbReference type="InterPro" id="IPR000286">
    <property type="entry name" value="HDACs"/>
</dbReference>
<dbReference type="PRINTS" id="PR01271">
    <property type="entry name" value="HISDACETLASE"/>
</dbReference>
<dbReference type="GO" id="GO:0005737">
    <property type="term" value="C:cytoplasm"/>
    <property type="evidence" value="ECO:0007669"/>
    <property type="project" value="UniProtKB-SubCell"/>
</dbReference>
<dbReference type="Proteomes" id="UP000502823">
    <property type="component" value="Unassembled WGS sequence"/>
</dbReference>
<comment type="cofactor">
    <cofactor evidence="1">
        <name>a divalent metal cation</name>
        <dbReference type="ChEBI" id="CHEBI:60240"/>
    </cofactor>
</comment>
<keyword evidence="13" id="KW-0805">Transcription regulation</keyword>
<evidence type="ECO:0000256" key="17">
    <source>
        <dbReference type="ARBA" id="ARBA00041964"/>
    </source>
</evidence>
<keyword evidence="24" id="KW-1185">Reference proteome</keyword>
<keyword evidence="10" id="KW-0479">Metal-binding</keyword>
<dbReference type="GO" id="GO:0046872">
    <property type="term" value="F:metal ion binding"/>
    <property type="evidence" value="ECO:0007669"/>
    <property type="project" value="UniProtKB-KW"/>
</dbReference>
<reference evidence="24" key="1">
    <citation type="submission" date="2020-01" db="EMBL/GenBank/DDBJ databases">
        <title>Draft genome sequence of the Termite Coptotermes fromosanus.</title>
        <authorList>
            <person name="Itakura S."/>
            <person name="Yosikawa Y."/>
            <person name="Umezawa K."/>
        </authorList>
    </citation>
    <scope>NUCLEOTIDE SEQUENCE [LARGE SCALE GENOMIC DNA]</scope>
</reference>
<dbReference type="InterPro" id="IPR003084">
    <property type="entry name" value="HDAC_I/II"/>
</dbReference>
<dbReference type="PRINTS" id="PR01270">
    <property type="entry name" value="HDASUPER"/>
</dbReference>
<proteinExistence type="inferred from homology"/>
<comment type="catalytic activity">
    <reaction evidence="21">
        <text>N(6)-acetyl-L-lysyl-[histone] + H2O = L-lysyl-[histone] + acetate</text>
        <dbReference type="Rhea" id="RHEA:58196"/>
        <dbReference type="Rhea" id="RHEA-COMP:9845"/>
        <dbReference type="Rhea" id="RHEA-COMP:11338"/>
        <dbReference type="ChEBI" id="CHEBI:15377"/>
        <dbReference type="ChEBI" id="CHEBI:29969"/>
        <dbReference type="ChEBI" id="CHEBI:30089"/>
        <dbReference type="ChEBI" id="CHEBI:61930"/>
        <dbReference type="EC" id="3.5.1.98"/>
    </reaction>
    <physiologicalReaction direction="left-to-right" evidence="21">
        <dbReference type="Rhea" id="RHEA:58197"/>
    </physiologicalReaction>
</comment>
<organism evidence="23 24">
    <name type="scientific">Coptotermes formosanus</name>
    <name type="common">Formosan subterranean termite</name>
    <dbReference type="NCBI Taxonomy" id="36987"/>
    <lineage>
        <taxon>Eukaryota</taxon>
        <taxon>Metazoa</taxon>
        <taxon>Ecdysozoa</taxon>
        <taxon>Arthropoda</taxon>
        <taxon>Hexapoda</taxon>
        <taxon>Insecta</taxon>
        <taxon>Pterygota</taxon>
        <taxon>Neoptera</taxon>
        <taxon>Polyneoptera</taxon>
        <taxon>Dictyoptera</taxon>
        <taxon>Blattodea</taxon>
        <taxon>Blattoidea</taxon>
        <taxon>Termitoidae</taxon>
        <taxon>Rhinotermitidae</taxon>
        <taxon>Coptotermes</taxon>
    </lineage>
</organism>
<dbReference type="InParanoid" id="A0A6L2Q0Z5"/>
<comment type="catalytic activity">
    <reaction evidence="20">
        <text>N(6)-(2E)-butenoyl-L-lysyl-[protein] + H2O = (2E)-2-butenoate + L-lysyl-[protein]</text>
        <dbReference type="Rhea" id="RHEA:69172"/>
        <dbReference type="Rhea" id="RHEA-COMP:9752"/>
        <dbReference type="Rhea" id="RHEA-COMP:13707"/>
        <dbReference type="ChEBI" id="CHEBI:15377"/>
        <dbReference type="ChEBI" id="CHEBI:29969"/>
        <dbReference type="ChEBI" id="CHEBI:35899"/>
        <dbReference type="ChEBI" id="CHEBI:137954"/>
    </reaction>
    <physiologicalReaction direction="left-to-right" evidence="20">
        <dbReference type="Rhea" id="RHEA:69173"/>
    </physiologicalReaction>
</comment>
<sequence>MVSHMYASEEAWQPQGCAVELPLRFVWGASMRKIFSCSCVKIKQSGVVVMKCYDCPLVEGIYRFVETIAGASITAAQVLVDGLARVTINWCGGWHHAQRDEAEGFCYINDVVLAIHKLREKFSRVLYIDFDLHHGNGVENAFAFTPHVLTVSLHKYEPGFYPGSGKLLDVGFGQGRYYTVNVPLKDGVRDDHYVSLFHCIANKIWSAYCPNAVVVQCGADCINGDPACAFNLTPQGIGLCIKKILAWNLPTLFLGGGGYNLPATARCWTYITSIILGCQISTSIPDSNVDFLCYSPDFELDVIPGNRSDLNTAEDMKQLAEAICTGSPLFKTDCCWWTEVSEHAEIGIHNYNRVLGTAMYSCQRYLACFEAGFKIISYVNLKCMTVMQVILKKHEL</sequence>
<dbReference type="PANTHER" id="PTHR10625">
    <property type="entry name" value="HISTONE DEACETYLASE HDAC1-RELATED"/>
    <property type="match status" value="1"/>
</dbReference>
<keyword evidence="12" id="KW-0156">Chromatin regulator</keyword>
<evidence type="ECO:0000256" key="18">
    <source>
        <dbReference type="ARBA" id="ARBA00042783"/>
    </source>
</evidence>
<dbReference type="AlphaFoldDB" id="A0A6L2Q0Z5"/>
<evidence type="ECO:0000256" key="7">
    <source>
        <dbReference type="ARBA" id="ARBA00022454"/>
    </source>
</evidence>
<dbReference type="GO" id="GO:0005694">
    <property type="term" value="C:chromosome"/>
    <property type="evidence" value="ECO:0007669"/>
    <property type="project" value="UniProtKB-SubCell"/>
</dbReference>
<name>A0A6L2Q0Z5_COPFO</name>
<feature type="domain" description="Histone deacetylase" evidence="22">
    <location>
        <begin position="51"/>
        <end position="274"/>
    </location>
</feature>
<evidence type="ECO:0000256" key="10">
    <source>
        <dbReference type="ARBA" id="ARBA00022723"/>
    </source>
</evidence>
<evidence type="ECO:0000256" key="11">
    <source>
        <dbReference type="ARBA" id="ARBA00022801"/>
    </source>
</evidence>
<dbReference type="GO" id="GO:0031507">
    <property type="term" value="P:heterochromatin formation"/>
    <property type="evidence" value="ECO:0007669"/>
    <property type="project" value="TreeGrafter"/>
</dbReference>
<dbReference type="OrthoDB" id="73273at2759"/>
<evidence type="ECO:0000256" key="19">
    <source>
        <dbReference type="ARBA" id="ARBA00049136"/>
    </source>
</evidence>
<keyword evidence="14" id="KW-0804">Transcription</keyword>
<dbReference type="InterPro" id="IPR023801">
    <property type="entry name" value="His_deacetylse_dom"/>
</dbReference>
<dbReference type="InterPro" id="IPR023696">
    <property type="entry name" value="Ureohydrolase_dom_sf"/>
</dbReference>
<evidence type="ECO:0000256" key="20">
    <source>
        <dbReference type="ARBA" id="ARBA00049193"/>
    </source>
</evidence>
<comment type="caution">
    <text evidence="23">The sequence shown here is derived from an EMBL/GenBank/DDBJ whole genome shotgun (WGS) entry which is preliminary data.</text>
</comment>
<evidence type="ECO:0000256" key="2">
    <source>
        <dbReference type="ARBA" id="ARBA00004123"/>
    </source>
</evidence>
<evidence type="ECO:0000256" key="13">
    <source>
        <dbReference type="ARBA" id="ARBA00023015"/>
    </source>
</evidence>
<gene>
    <name evidence="23" type="ORF">Cfor_12423</name>
</gene>
<dbReference type="Pfam" id="PF00850">
    <property type="entry name" value="Hist_deacetyl"/>
    <property type="match status" value="1"/>
</dbReference>
<comment type="subcellular location">
    <subcellularLocation>
        <location evidence="3">Chromosome</location>
    </subcellularLocation>
    <subcellularLocation>
        <location evidence="4">Cytoplasm</location>
    </subcellularLocation>
    <subcellularLocation>
        <location evidence="2">Nucleus</location>
    </subcellularLocation>
</comment>
<evidence type="ECO:0000256" key="12">
    <source>
        <dbReference type="ARBA" id="ARBA00022853"/>
    </source>
</evidence>
<evidence type="ECO:0000256" key="9">
    <source>
        <dbReference type="ARBA" id="ARBA00022491"/>
    </source>
</evidence>
<keyword evidence="11" id="KW-0378">Hydrolase</keyword>
<evidence type="ECO:0000259" key="22">
    <source>
        <dbReference type="Pfam" id="PF00850"/>
    </source>
</evidence>
<evidence type="ECO:0000256" key="1">
    <source>
        <dbReference type="ARBA" id="ARBA00001968"/>
    </source>
</evidence>
<evidence type="ECO:0000256" key="8">
    <source>
        <dbReference type="ARBA" id="ARBA00022490"/>
    </source>
</evidence>
<dbReference type="GO" id="GO:0005634">
    <property type="term" value="C:nucleus"/>
    <property type="evidence" value="ECO:0007669"/>
    <property type="project" value="UniProtKB-SubCell"/>
</dbReference>
<evidence type="ECO:0000313" key="24">
    <source>
        <dbReference type="Proteomes" id="UP000502823"/>
    </source>
</evidence>
<evidence type="ECO:0000256" key="15">
    <source>
        <dbReference type="ARBA" id="ARBA00023242"/>
    </source>
</evidence>
<evidence type="ECO:0000256" key="14">
    <source>
        <dbReference type="ARBA" id="ARBA00023163"/>
    </source>
</evidence>
<dbReference type="GO" id="GO:0141221">
    <property type="term" value="F:histone deacetylase activity, hydrolytic mechanism"/>
    <property type="evidence" value="ECO:0007669"/>
    <property type="project" value="UniProtKB-EC"/>
</dbReference>
<evidence type="ECO:0000256" key="6">
    <source>
        <dbReference type="ARBA" id="ARBA00012111"/>
    </source>
</evidence>
<comment type="similarity">
    <text evidence="5">Belongs to the histone deacetylase family. HD type 1 subfamily.</text>
</comment>
<accession>A0A6L2Q0Z5</accession>
<evidence type="ECO:0000256" key="4">
    <source>
        <dbReference type="ARBA" id="ARBA00004496"/>
    </source>
</evidence>
<comment type="catalytic activity">
    <reaction evidence="19">
        <text>N(6)-acetyl-L-lysyl-[protein] + H2O = L-lysyl-[protein] + acetate</text>
        <dbReference type="Rhea" id="RHEA:58108"/>
        <dbReference type="Rhea" id="RHEA-COMP:9752"/>
        <dbReference type="Rhea" id="RHEA-COMP:10731"/>
        <dbReference type="ChEBI" id="CHEBI:15377"/>
        <dbReference type="ChEBI" id="CHEBI:29969"/>
        <dbReference type="ChEBI" id="CHEBI:30089"/>
        <dbReference type="ChEBI" id="CHEBI:61930"/>
    </reaction>
    <physiologicalReaction direction="left-to-right" evidence="19">
        <dbReference type="Rhea" id="RHEA:58109"/>
    </physiologicalReaction>
</comment>
<dbReference type="EC" id="3.5.1.98" evidence="6"/>
<evidence type="ECO:0000256" key="3">
    <source>
        <dbReference type="ARBA" id="ARBA00004286"/>
    </source>
</evidence>
<dbReference type="InterPro" id="IPR037138">
    <property type="entry name" value="His_deacetylse_dom_sf"/>
</dbReference>
<dbReference type="Gene3D" id="3.40.800.20">
    <property type="entry name" value="Histone deacetylase domain"/>
    <property type="match status" value="1"/>
</dbReference>
<keyword evidence="15" id="KW-0539">Nucleus</keyword>
<keyword evidence="7" id="KW-0158">Chromosome</keyword>
<evidence type="ECO:0000256" key="16">
    <source>
        <dbReference type="ARBA" id="ARBA00040347"/>
    </source>
</evidence>
<dbReference type="PANTHER" id="PTHR10625:SF14">
    <property type="entry name" value="HISTONE DEACETYLASE 8"/>
    <property type="match status" value="1"/>
</dbReference>
<keyword evidence="8" id="KW-0963">Cytoplasm</keyword>
<evidence type="ECO:0000256" key="21">
    <source>
        <dbReference type="ARBA" id="ARBA00049416"/>
    </source>
</evidence>
<keyword evidence="9" id="KW-0678">Repressor</keyword>
<evidence type="ECO:0000256" key="5">
    <source>
        <dbReference type="ARBA" id="ARBA00006457"/>
    </source>
</evidence>
<evidence type="ECO:0000313" key="23">
    <source>
        <dbReference type="EMBL" id="GFG38389.1"/>
    </source>
</evidence>
<dbReference type="SUPFAM" id="SSF52768">
    <property type="entry name" value="Arginase/deacetylase"/>
    <property type="match status" value="1"/>
</dbReference>
<protein>
    <recommendedName>
        <fullName evidence="16">Histone deacetylase 8</fullName>
        <ecNumber evidence="6">3.5.1.98</ecNumber>
    </recommendedName>
    <alternativeName>
        <fullName evidence="17">Protein deacetylase HDAC8</fullName>
    </alternativeName>
    <alternativeName>
        <fullName evidence="18">Protein decrotonylase HDAC8</fullName>
    </alternativeName>
</protein>
<dbReference type="EMBL" id="BLKM01012989">
    <property type="protein sequence ID" value="GFG38389.1"/>
    <property type="molecule type" value="Genomic_DNA"/>
</dbReference>